<protein>
    <recommendedName>
        <fullName evidence="3">HNH endonuclease</fullName>
    </recommendedName>
</protein>
<evidence type="ECO:0000313" key="1">
    <source>
        <dbReference type="EMBL" id="OMD37013.1"/>
    </source>
</evidence>
<keyword evidence="2" id="KW-1185">Reference proteome</keyword>
<sequence length="249" mass="28735">MEKIDQQCYWCGKKATTREHVPPRCLFPTDKDVGEHFNQSFRSELITVPSCDEHNSLKSGEDEYLMACLTARVGNNLIAYAHTQTKLRRSLRLHRNLLEIEKNLNIIINEREVPVSIINLDVPRLSYSFEAIARALFFHEYRAQHKGKCVVASDMFLSPDASAAGSNQFIRNGIRMFEKEQGYWNTPIQGKNPMVFTYQFSPLDGFGSQTLALKFYEQTNVYVCMADMIRLKPYEKEFDVASKIFGLRK</sequence>
<reference evidence="1 2" key="1">
    <citation type="submission" date="2016-10" db="EMBL/GenBank/DDBJ databases">
        <title>Paenibacillus species isolates.</title>
        <authorList>
            <person name="Beno S.M."/>
        </authorList>
    </citation>
    <scope>NUCLEOTIDE SEQUENCE [LARGE SCALE GENOMIC DNA]</scope>
    <source>
        <strain evidence="1 2">FSL H7-0744</strain>
    </source>
</reference>
<name>A0ABX3GUQ8_PAEBO</name>
<evidence type="ECO:0000313" key="2">
    <source>
        <dbReference type="Proteomes" id="UP000187412"/>
    </source>
</evidence>
<dbReference type="EMBL" id="MPTB01000073">
    <property type="protein sequence ID" value="OMD37013.1"/>
    <property type="molecule type" value="Genomic_DNA"/>
</dbReference>
<evidence type="ECO:0008006" key="3">
    <source>
        <dbReference type="Google" id="ProtNLM"/>
    </source>
</evidence>
<accession>A0ABX3GUQ8</accession>
<dbReference type="RefSeq" id="WP_076114348.1">
    <property type="nucleotide sequence ID" value="NZ_MPTB01000073.1"/>
</dbReference>
<comment type="caution">
    <text evidence="1">The sequence shown here is derived from an EMBL/GenBank/DDBJ whole genome shotgun (WGS) entry which is preliminary data.</text>
</comment>
<proteinExistence type="predicted"/>
<organism evidence="1 2">
    <name type="scientific">Paenibacillus borealis</name>
    <dbReference type="NCBI Taxonomy" id="160799"/>
    <lineage>
        <taxon>Bacteria</taxon>
        <taxon>Bacillati</taxon>
        <taxon>Bacillota</taxon>
        <taxon>Bacilli</taxon>
        <taxon>Bacillales</taxon>
        <taxon>Paenibacillaceae</taxon>
        <taxon>Paenibacillus</taxon>
    </lineage>
</organism>
<gene>
    <name evidence="1" type="ORF">BSK56_31615</name>
</gene>
<dbReference type="Proteomes" id="UP000187412">
    <property type="component" value="Unassembled WGS sequence"/>
</dbReference>